<sequence length="65" mass="7274">MIVFAFELLVIGGFRVGVCFGFVGYANIINVVIGKRQIANLDADNQRRSAEADGAERATEHRYWQ</sequence>
<keyword evidence="2" id="KW-0472">Membrane</keyword>
<dbReference type="AlphaFoldDB" id="A0A7D5NDM6"/>
<keyword evidence="2" id="KW-0812">Transmembrane</keyword>
<dbReference type="Proteomes" id="UP000509684">
    <property type="component" value="Chromosome"/>
</dbReference>
<gene>
    <name evidence="3" type="ORF">HWD57_19935</name>
</gene>
<reference evidence="3 4" key="1">
    <citation type="journal article" date="2019" name="Microbiome">
        <title>Annotated bacterial chromosomes from frame-shift-corrected long-read metagenomic data.</title>
        <authorList>
            <person name="Arumugam K."/>
            <person name="Bagci C."/>
            <person name="Bessarab I."/>
            <person name="Beier S."/>
            <person name="Buchfink B."/>
            <person name="Gorska A."/>
            <person name="Qiu G."/>
            <person name="Huson D.H."/>
            <person name="Williams R.B.H."/>
        </authorList>
    </citation>
    <scope>NUCLEOTIDE SEQUENCE [LARGE SCALE GENOMIC DNA]</scope>
    <source>
        <strain evidence="3">SSA1</strain>
    </source>
</reference>
<evidence type="ECO:0000313" key="3">
    <source>
        <dbReference type="EMBL" id="QLH51807.1"/>
    </source>
</evidence>
<dbReference type="EMBL" id="CP058708">
    <property type="protein sequence ID" value="QLH51807.1"/>
    <property type="molecule type" value="Genomic_DNA"/>
</dbReference>
<evidence type="ECO:0000313" key="4">
    <source>
        <dbReference type="Proteomes" id="UP000509684"/>
    </source>
</evidence>
<name>A0A7D5NDM6_9PROT</name>
<feature type="transmembrane region" description="Helical" evidence="2">
    <location>
        <begin position="6"/>
        <end position="28"/>
    </location>
</feature>
<organism evidence="3 4">
    <name type="scientific">Candidatus Accumulibacter cognatus</name>
    <dbReference type="NCBI Taxonomy" id="2954383"/>
    <lineage>
        <taxon>Bacteria</taxon>
        <taxon>Pseudomonadati</taxon>
        <taxon>Pseudomonadota</taxon>
        <taxon>Betaproteobacteria</taxon>
        <taxon>Candidatus Accumulibacter</taxon>
    </lineage>
</organism>
<proteinExistence type="predicted"/>
<evidence type="ECO:0000256" key="2">
    <source>
        <dbReference type="SAM" id="Phobius"/>
    </source>
</evidence>
<feature type="region of interest" description="Disordered" evidence="1">
    <location>
        <begin position="45"/>
        <end position="65"/>
    </location>
</feature>
<dbReference type="KEGG" id="acog:HWD57_19935"/>
<keyword evidence="2" id="KW-1133">Transmembrane helix</keyword>
<accession>A0A7D5NDM6</accession>
<evidence type="ECO:0000256" key="1">
    <source>
        <dbReference type="SAM" id="MobiDB-lite"/>
    </source>
</evidence>
<protein>
    <submittedName>
        <fullName evidence="3">Uncharacterized protein</fullName>
    </submittedName>
</protein>